<protein>
    <recommendedName>
        <fullName evidence="4">Calmodulin-lysine N-methyltransferase</fullName>
        <ecNumber evidence="3">2.1.1.60</ecNumber>
    </recommendedName>
</protein>
<proteinExistence type="predicted"/>
<dbReference type="GO" id="GO:0032259">
    <property type="term" value="P:methylation"/>
    <property type="evidence" value="ECO:0007669"/>
    <property type="project" value="UniProtKB-KW"/>
</dbReference>
<organism evidence="10">
    <name type="scientific">Davidia involucrata</name>
    <name type="common">Dove tree</name>
    <dbReference type="NCBI Taxonomy" id="16924"/>
    <lineage>
        <taxon>Eukaryota</taxon>
        <taxon>Viridiplantae</taxon>
        <taxon>Streptophyta</taxon>
        <taxon>Embryophyta</taxon>
        <taxon>Tracheophyta</taxon>
        <taxon>Spermatophyta</taxon>
        <taxon>Magnoliopsida</taxon>
        <taxon>eudicotyledons</taxon>
        <taxon>Gunneridae</taxon>
        <taxon>Pentapetalae</taxon>
        <taxon>asterids</taxon>
        <taxon>Cornales</taxon>
        <taxon>Nyssaceae</taxon>
        <taxon>Davidia</taxon>
    </lineage>
</organism>
<dbReference type="PANTHER" id="PTHR13539">
    <property type="entry name" value="CALMODULIN-LYSINE N-METHYLTRANSFERASE"/>
    <property type="match status" value="1"/>
</dbReference>
<dbReference type="GO" id="GO:0005737">
    <property type="term" value="C:cytoplasm"/>
    <property type="evidence" value="ECO:0007669"/>
    <property type="project" value="UniProtKB-SubCell"/>
</dbReference>
<keyword evidence="5" id="KW-0963">Cytoplasm</keyword>
<name>A0A5B7BXH2_DAVIN</name>
<dbReference type="EMBL" id="GHES01042196">
    <property type="protein sequence ID" value="MPA72755.1"/>
    <property type="molecule type" value="Transcribed_RNA"/>
</dbReference>
<keyword evidence="6 10" id="KW-0489">Methyltransferase</keyword>
<evidence type="ECO:0000313" key="9">
    <source>
        <dbReference type="EMBL" id="MPA72755.1"/>
    </source>
</evidence>
<dbReference type="Pfam" id="PF10294">
    <property type="entry name" value="Methyltransf_16"/>
    <property type="match status" value="1"/>
</dbReference>
<comment type="subcellular location">
    <subcellularLocation>
        <location evidence="2">Cytoplasm</location>
    </subcellularLocation>
    <subcellularLocation>
        <location evidence="1">Nucleus</location>
    </subcellularLocation>
</comment>
<evidence type="ECO:0000256" key="8">
    <source>
        <dbReference type="ARBA" id="ARBA00023242"/>
    </source>
</evidence>
<evidence type="ECO:0000256" key="5">
    <source>
        <dbReference type="ARBA" id="ARBA00022490"/>
    </source>
</evidence>
<dbReference type="GO" id="GO:0018025">
    <property type="term" value="F:calmodulin-lysine N-methyltransferase activity"/>
    <property type="evidence" value="ECO:0007669"/>
    <property type="project" value="UniProtKB-EC"/>
</dbReference>
<dbReference type="InterPro" id="IPR019410">
    <property type="entry name" value="Methyltransf_16"/>
</dbReference>
<keyword evidence="8" id="KW-0539">Nucleus</keyword>
<reference evidence="10" key="1">
    <citation type="submission" date="2019-08" db="EMBL/GenBank/DDBJ databases">
        <title>Reference gene set and small RNA set construction with multiple tissues from Davidia involucrata Baill.</title>
        <authorList>
            <person name="Yang H."/>
            <person name="Zhou C."/>
            <person name="Li G."/>
            <person name="Wang J."/>
            <person name="Gao P."/>
            <person name="Wang M."/>
            <person name="Wang R."/>
            <person name="Zhao Y."/>
        </authorList>
    </citation>
    <scope>NUCLEOTIDE SEQUENCE</scope>
    <source>
        <tissue evidence="10">Mixed with DoveR01_LX</tissue>
    </source>
</reference>
<sequence>MMLHWNQEEISDISNTFDVIVASDCTFFKEFHKGLARTIKFLLKNKGPSEAIFFSPKRGDSLDKFLVEIKESGLHFSITEMYDTEVWRRHQSFIKGDDSWPNYEKDHCYPLMVRIIL</sequence>
<dbReference type="Gene3D" id="3.40.50.150">
    <property type="entry name" value="Vaccinia Virus protein VP39"/>
    <property type="match status" value="1"/>
</dbReference>
<dbReference type="EMBL" id="GHES01042197">
    <property type="protein sequence ID" value="MPA72756.1"/>
    <property type="molecule type" value="Transcribed_RNA"/>
</dbReference>
<dbReference type="InterPro" id="IPR025800">
    <property type="entry name" value="CaM-Lys-N-MeTrfase"/>
</dbReference>
<dbReference type="PANTHER" id="PTHR13539:SF3">
    <property type="entry name" value="CALMODULIN-LYSINE N-METHYLTRANSFERASE"/>
    <property type="match status" value="1"/>
</dbReference>
<dbReference type="AlphaFoldDB" id="A0A5B7BXH2"/>
<evidence type="ECO:0000256" key="6">
    <source>
        <dbReference type="ARBA" id="ARBA00022603"/>
    </source>
</evidence>
<evidence type="ECO:0000256" key="2">
    <source>
        <dbReference type="ARBA" id="ARBA00004496"/>
    </source>
</evidence>
<accession>A0A5B7BXH2</accession>
<evidence type="ECO:0000256" key="7">
    <source>
        <dbReference type="ARBA" id="ARBA00022679"/>
    </source>
</evidence>
<gene>
    <name evidence="9" type="ORF">Din_042196</name>
    <name evidence="10" type="ORF">Din_042197</name>
</gene>
<evidence type="ECO:0000256" key="4">
    <source>
        <dbReference type="ARBA" id="ARBA00020594"/>
    </source>
</evidence>
<evidence type="ECO:0000256" key="3">
    <source>
        <dbReference type="ARBA" id="ARBA00011914"/>
    </source>
</evidence>
<keyword evidence="7 10" id="KW-0808">Transferase</keyword>
<dbReference type="InterPro" id="IPR029063">
    <property type="entry name" value="SAM-dependent_MTases_sf"/>
</dbReference>
<dbReference type="EC" id="2.1.1.60" evidence="3"/>
<evidence type="ECO:0000313" key="10">
    <source>
        <dbReference type="EMBL" id="MPA72756.1"/>
    </source>
</evidence>
<evidence type="ECO:0000256" key="1">
    <source>
        <dbReference type="ARBA" id="ARBA00004123"/>
    </source>
</evidence>
<dbReference type="GO" id="GO:0005634">
    <property type="term" value="C:nucleus"/>
    <property type="evidence" value="ECO:0007669"/>
    <property type="project" value="UniProtKB-SubCell"/>
</dbReference>